<feature type="binding site" evidence="7">
    <location>
        <position position="149"/>
    </location>
    <ligand>
        <name>orotate</name>
        <dbReference type="ChEBI" id="CHEBI:30839"/>
    </ligand>
</feature>
<comment type="catalytic activity">
    <reaction evidence="7">
        <text>orotidine 5'-phosphate + diphosphate = orotate + 5-phospho-alpha-D-ribose 1-diphosphate</text>
        <dbReference type="Rhea" id="RHEA:10380"/>
        <dbReference type="ChEBI" id="CHEBI:30839"/>
        <dbReference type="ChEBI" id="CHEBI:33019"/>
        <dbReference type="ChEBI" id="CHEBI:57538"/>
        <dbReference type="ChEBI" id="CHEBI:58017"/>
        <dbReference type="EC" id="2.4.2.10"/>
    </reaction>
</comment>
<comment type="pathway">
    <text evidence="1 7">Pyrimidine metabolism; UMP biosynthesis via de novo pathway; UMP from orotate: step 1/2.</text>
</comment>
<keyword evidence="6 7" id="KW-0665">Pyrimidine biosynthesis</keyword>
<dbReference type="InterPro" id="IPR023031">
    <property type="entry name" value="OPRT"/>
</dbReference>
<comment type="caution">
    <text evidence="9">The sequence shown here is derived from an EMBL/GenBank/DDBJ whole genome shotgun (WGS) entry which is preliminary data.</text>
</comment>
<proteinExistence type="inferred from homology"/>
<evidence type="ECO:0000313" key="10">
    <source>
        <dbReference type="Proteomes" id="UP000003490"/>
    </source>
</evidence>
<comment type="cofactor">
    <cofactor evidence="7">
        <name>Mg(2+)</name>
        <dbReference type="ChEBI" id="CHEBI:18420"/>
    </cofactor>
</comment>
<dbReference type="InterPro" id="IPR006273">
    <property type="entry name" value="Orotate_PRibTrfase_bac"/>
</dbReference>
<comment type="function">
    <text evidence="7">Catalyzes the transfer of a ribosyl phosphate group from 5-phosphoribose 1-diphosphate to orotate, leading to the formation of orotidine monophosphate (OMP).</text>
</comment>
<dbReference type="GO" id="GO:0000287">
    <property type="term" value="F:magnesium ion binding"/>
    <property type="evidence" value="ECO:0007669"/>
    <property type="project" value="UniProtKB-UniRule"/>
</dbReference>
<dbReference type="CDD" id="cd06223">
    <property type="entry name" value="PRTases_typeI"/>
    <property type="match status" value="1"/>
</dbReference>
<dbReference type="PANTHER" id="PTHR19278:SF9">
    <property type="entry name" value="URIDINE 5'-MONOPHOSPHATE SYNTHASE"/>
    <property type="match status" value="1"/>
</dbReference>
<comment type="caution">
    <text evidence="7">Lacks conserved residue(s) required for the propagation of feature annotation.</text>
</comment>
<dbReference type="NCBIfam" id="TIGR01367">
    <property type="entry name" value="pyrE_Therm"/>
    <property type="match status" value="1"/>
</dbReference>
<dbReference type="UniPathway" id="UPA00070">
    <property type="reaction ID" value="UER00119"/>
</dbReference>
<dbReference type="eggNOG" id="COG0461">
    <property type="taxonomic scope" value="Bacteria"/>
</dbReference>
<dbReference type="InterPro" id="IPR029057">
    <property type="entry name" value="PRTase-like"/>
</dbReference>
<reference evidence="9 10" key="1">
    <citation type="submission" date="2007-08" db="EMBL/GenBank/DDBJ databases">
        <title>Draft genome sequence of Clostridium leptum (DSM 753).</title>
        <authorList>
            <person name="Sudarsanam P."/>
            <person name="Ley R."/>
            <person name="Guruge J."/>
            <person name="Turnbaugh P.J."/>
            <person name="Mahowald M."/>
            <person name="Liep D."/>
            <person name="Gordon J."/>
        </authorList>
    </citation>
    <scope>NUCLEOTIDE SEQUENCE [LARGE SCALE GENOMIC DNA]</scope>
    <source>
        <strain evidence="9 10">DSM 753</strain>
    </source>
</reference>
<evidence type="ECO:0000256" key="5">
    <source>
        <dbReference type="ARBA" id="ARBA00022842"/>
    </source>
</evidence>
<accession>A7VWV7</accession>
<dbReference type="SUPFAM" id="SSF53271">
    <property type="entry name" value="PRTase-like"/>
    <property type="match status" value="1"/>
</dbReference>
<feature type="binding site" evidence="7">
    <location>
        <position position="121"/>
    </location>
    <ligand>
        <name>orotate</name>
        <dbReference type="ChEBI" id="CHEBI:30839"/>
    </ligand>
</feature>
<feature type="domain" description="Phosphoribosyltransferase" evidence="8">
    <location>
        <begin position="48"/>
        <end position="153"/>
    </location>
</feature>
<dbReference type="HOGENOM" id="CLU_074878_3_0_9"/>
<dbReference type="GO" id="GO:0004588">
    <property type="term" value="F:orotate phosphoribosyltransferase activity"/>
    <property type="evidence" value="ECO:0007669"/>
    <property type="project" value="UniProtKB-UniRule"/>
</dbReference>
<keyword evidence="3 7" id="KW-0328">Glycosyltransferase</keyword>
<dbReference type="EC" id="2.4.2.10" evidence="2 7"/>
<dbReference type="GO" id="GO:0019856">
    <property type="term" value="P:pyrimidine nucleobase biosynthetic process"/>
    <property type="evidence" value="ECO:0007669"/>
    <property type="project" value="InterPro"/>
</dbReference>
<reference evidence="9 10" key="2">
    <citation type="submission" date="2007-08" db="EMBL/GenBank/DDBJ databases">
        <authorList>
            <person name="Fulton L."/>
            <person name="Clifton S."/>
            <person name="Fulton B."/>
            <person name="Xu J."/>
            <person name="Minx P."/>
            <person name="Pepin K.H."/>
            <person name="Johnson M."/>
            <person name="Thiruvilangam P."/>
            <person name="Bhonagiri V."/>
            <person name="Nash W.E."/>
            <person name="Wang C."/>
            <person name="Mardis E.R."/>
            <person name="Wilson R.K."/>
        </authorList>
    </citation>
    <scope>NUCLEOTIDE SEQUENCE [LARGE SCALE GENOMIC DNA]</scope>
    <source>
        <strain evidence="9 10">DSM 753</strain>
    </source>
</reference>
<comment type="similarity">
    <text evidence="7">Belongs to the purine/pyrimidine phosphoribosyltransferase family. PyrE subfamily.</text>
</comment>
<gene>
    <name evidence="7 9" type="primary">pyrE</name>
    <name evidence="9" type="ORF">CLOLEP_03080</name>
</gene>
<protein>
    <recommendedName>
        <fullName evidence="2 7">Orotate phosphoribosyltransferase</fullName>
        <shortName evidence="7">OPRT</shortName>
        <shortName evidence="7">OPRTase</shortName>
        <ecNumber evidence="2 7">2.4.2.10</ecNumber>
    </recommendedName>
</protein>
<name>A7VWV7_9FIRM</name>
<sequence>MLITQERILEILKEAGVLLEGHFLLTSGRHSNKYLQCAKVFRNTKYSEELCSALAEQFRNDGVEVVIGPAMGAVQMAYEVSRGLHCENFFAERDQDGKMCLRRGFEVQPGQKVLLVEDVVTTGGSVREVLELVKAAGGDVVGIGSIVDRTGGKIDFGVPFKAVISMEVESYEPSECPLCKEGKIPVIKPGSRKIK</sequence>
<evidence type="ECO:0000313" key="9">
    <source>
        <dbReference type="EMBL" id="EDO60254.1"/>
    </source>
</evidence>
<dbReference type="Gene3D" id="3.40.50.2020">
    <property type="match status" value="1"/>
</dbReference>
<evidence type="ECO:0000256" key="4">
    <source>
        <dbReference type="ARBA" id="ARBA00022679"/>
    </source>
</evidence>
<evidence type="ECO:0000256" key="7">
    <source>
        <dbReference type="HAMAP-Rule" id="MF_01208"/>
    </source>
</evidence>
<dbReference type="HAMAP" id="MF_01208">
    <property type="entry name" value="PyrE"/>
    <property type="match status" value="1"/>
</dbReference>
<dbReference type="Pfam" id="PF00156">
    <property type="entry name" value="Pribosyltran"/>
    <property type="match status" value="1"/>
</dbReference>
<organism evidence="9 10">
    <name type="scientific">[Clostridium] leptum DSM 753</name>
    <dbReference type="NCBI Taxonomy" id="428125"/>
    <lineage>
        <taxon>Bacteria</taxon>
        <taxon>Bacillati</taxon>
        <taxon>Bacillota</taxon>
        <taxon>Clostridia</taxon>
        <taxon>Eubacteriales</taxon>
        <taxon>Oscillospiraceae</taxon>
        <taxon>Oscillospiraceae incertae sedis</taxon>
    </lineage>
</organism>
<dbReference type="PANTHER" id="PTHR19278">
    <property type="entry name" value="OROTATE PHOSPHORIBOSYLTRANSFERASE"/>
    <property type="match status" value="1"/>
</dbReference>
<keyword evidence="5 7" id="KW-0460">Magnesium</keyword>
<dbReference type="Proteomes" id="UP000003490">
    <property type="component" value="Unassembled WGS sequence"/>
</dbReference>
<evidence type="ECO:0000256" key="3">
    <source>
        <dbReference type="ARBA" id="ARBA00022676"/>
    </source>
</evidence>
<dbReference type="InterPro" id="IPR000836">
    <property type="entry name" value="PRTase_dom"/>
</dbReference>
<dbReference type="AlphaFoldDB" id="A7VWV7"/>
<dbReference type="GO" id="GO:0044205">
    <property type="term" value="P:'de novo' UMP biosynthetic process"/>
    <property type="evidence" value="ECO:0007669"/>
    <property type="project" value="UniProtKB-UniRule"/>
</dbReference>
<comment type="subunit">
    <text evidence="7">Homodimer.</text>
</comment>
<feature type="binding site" description="in other chain" evidence="7">
    <location>
        <begin position="117"/>
        <end position="125"/>
    </location>
    <ligand>
        <name>5-phospho-alpha-D-ribose 1-diphosphate</name>
        <dbReference type="ChEBI" id="CHEBI:58017"/>
        <note>ligand shared between dimeric partners</note>
    </ligand>
</feature>
<evidence type="ECO:0000256" key="1">
    <source>
        <dbReference type="ARBA" id="ARBA00004889"/>
    </source>
</evidence>
<keyword evidence="4 7" id="KW-0808">Transferase</keyword>
<evidence type="ECO:0000259" key="8">
    <source>
        <dbReference type="Pfam" id="PF00156"/>
    </source>
</evidence>
<evidence type="ECO:0000256" key="2">
    <source>
        <dbReference type="ARBA" id="ARBA00011971"/>
    </source>
</evidence>
<evidence type="ECO:0000256" key="6">
    <source>
        <dbReference type="ARBA" id="ARBA00022975"/>
    </source>
</evidence>
<dbReference type="EMBL" id="ABCB02000020">
    <property type="protein sequence ID" value="EDO60254.1"/>
    <property type="molecule type" value="Genomic_DNA"/>
</dbReference>